<protein>
    <recommendedName>
        <fullName evidence="2">NAD-dependent epimerase/dehydratase domain-containing protein</fullName>
    </recommendedName>
</protein>
<dbReference type="InterPro" id="IPR036291">
    <property type="entry name" value="NAD(P)-bd_dom_sf"/>
</dbReference>
<gene>
    <name evidence="3" type="ORF">METZ01_LOCUS406223</name>
</gene>
<sequence length="193" mass="21796">MPDLKILITGGLGYLGGRIAESLKRNHPKSTIVLGTSRQISEVPDWAKQFQIVQLNILDPVTIEKAVSNDFHAIIHLAALNEHDSFNDIKLAWETNVLGTQSLLSTVSQKEIQKFIYFSTFHVYGNNKGIITEDSPTRPHHPYATTHRGAEDVVRFFQYYKGMDTLTLRLSNGFGYPMDSGVNRWTLVFNDLC</sequence>
<name>A0A382W3Q7_9ZZZZ</name>
<evidence type="ECO:0000256" key="1">
    <source>
        <dbReference type="ARBA" id="ARBA00007637"/>
    </source>
</evidence>
<dbReference type="Pfam" id="PF01370">
    <property type="entry name" value="Epimerase"/>
    <property type="match status" value="1"/>
</dbReference>
<dbReference type="PANTHER" id="PTHR43000">
    <property type="entry name" value="DTDP-D-GLUCOSE 4,6-DEHYDRATASE-RELATED"/>
    <property type="match status" value="1"/>
</dbReference>
<dbReference type="AlphaFoldDB" id="A0A382W3Q7"/>
<evidence type="ECO:0000313" key="3">
    <source>
        <dbReference type="EMBL" id="SVD53369.1"/>
    </source>
</evidence>
<accession>A0A382W3Q7</accession>
<dbReference type="CDD" id="cd08946">
    <property type="entry name" value="SDR_e"/>
    <property type="match status" value="1"/>
</dbReference>
<reference evidence="3" key="1">
    <citation type="submission" date="2018-05" db="EMBL/GenBank/DDBJ databases">
        <authorList>
            <person name="Lanie J.A."/>
            <person name="Ng W.-L."/>
            <person name="Kazmierczak K.M."/>
            <person name="Andrzejewski T.M."/>
            <person name="Davidsen T.M."/>
            <person name="Wayne K.J."/>
            <person name="Tettelin H."/>
            <person name="Glass J.I."/>
            <person name="Rusch D."/>
            <person name="Podicherti R."/>
            <person name="Tsui H.-C.T."/>
            <person name="Winkler M.E."/>
        </authorList>
    </citation>
    <scope>NUCLEOTIDE SEQUENCE</scope>
</reference>
<evidence type="ECO:0000259" key="2">
    <source>
        <dbReference type="Pfam" id="PF01370"/>
    </source>
</evidence>
<organism evidence="3">
    <name type="scientific">marine metagenome</name>
    <dbReference type="NCBI Taxonomy" id="408172"/>
    <lineage>
        <taxon>unclassified sequences</taxon>
        <taxon>metagenomes</taxon>
        <taxon>ecological metagenomes</taxon>
    </lineage>
</organism>
<proteinExistence type="inferred from homology"/>
<feature type="domain" description="NAD-dependent epimerase/dehydratase" evidence="2">
    <location>
        <begin position="6"/>
        <end position="177"/>
    </location>
</feature>
<dbReference type="Gene3D" id="3.40.50.720">
    <property type="entry name" value="NAD(P)-binding Rossmann-like Domain"/>
    <property type="match status" value="1"/>
</dbReference>
<dbReference type="EMBL" id="UINC01156767">
    <property type="protein sequence ID" value="SVD53369.1"/>
    <property type="molecule type" value="Genomic_DNA"/>
</dbReference>
<feature type="non-terminal residue" evidence="3">
    <location>
        <position position="193"/>
    </location>
</feature>
<comment type="similarity">
    <text evidence="1">Belongs to the NAD(P)-dependent epimerase/dehydratase family.</text>
</comment>
<dbReference type="SUPFAM" id="SSF51735">
    <property type="entry name" value="NAD(P)-binding Rossmann-fold domains"/>
    <property type="match status" value="1"/>
</dbReference>
<dbReference type="InterPro" id="IPR001509">
    <property type="entry name" value="Epimerase_deHydtase"/>
</dbReference>